<reference evidence="1 2" key="1">
    <citation type="submission" date="2021-01" db="EMBL/GenBank/DDBJ databases">
        <title>Belnapia mucosa sp. nov. and Belnapia arida sp. nov., isolated from the Tabernas Desert (Almeria, Spain).</title>
        <authorList>
            <person name="Molina-Menor E."/>
            <person name="Vidal-Verdu A."/>
            <person name="Calonge A."/>
            <person name="Satari L."/>
            <person name="Pereto J."/>
            <person name="Porcar M."/>
        </authorList>
    </citation>
    <scope>NUCLEOTIDE SEQUENCE [LARGE SCALE GENOMIC DNA]</scope>
    <source>
        <strain evidence="1 2">T18</strain>
    </source>
</reference>
<sequence>MGYPVGVSEALHGLSCKGSEVPSLLEPGMRVRHPGQPDWGIGQIQSVIGDRVTVNFEHAGKVLINASVVTLEPVAEPWP</sequence>
<keyword evidence="2" id="KW-1185">Reference proteome</keyword>
<comment type="caution">
    <text evidence="1">The sequence shown here is derived from an EMBL/GenBank/DDBJ whole genome shotgun (WGS) entry which is preliminary data.</text>
</comment>
<dbReference type="Pfam" id="PF12073">
    <property type="entry name" value="DUF3553"/>
    <property type="match status" value="1"/>
</dbReference>
<gene>
    <name evidence="1" type="ORF">JMJ56_14860</name>
</gene>
<protein>
    <submittedName>
        <fullName evidence="1">DUF3553 domain-containing protein</fullName>
    </submittedName>
</protein>
<organism evidence="1 2">
    <name type="scientific">Belnapia arida</name>
    <dbReference type="NCBI Taxonomy" id="2804533"/>
    <lineage>
        <taxon>Bacteria</taxon>
        <taxon>Pseudomonadati</taxon>
        <taxon>Pseudomonadota</taxon>
        <taxon>Alphaproteobacteria</taxon>
        <taxon>Acetobacterales</taxon>
        <taxon>Roseomonadaceae</taxon>
        <taxon>Belnapia</taxon>
    </lineage>
</organism>
<evidence type="ECO:0000313" key="2">
    <source>
        <dbReference type="Proteomes" id="UP000660885"/>
    </source>
</evidence>
<accession>A0ABS1U6I1</accession>
<dbReference type="Proteomes" id="UP000660885">
    <property type="component" value="Unassembled WGS sequence"/>
</dbReference>
<dbReference type="InterPro" id="IPR021938">
    <property type="entry name" value="DUF3553"/>
</dbReference>
<name>A0ABS1U6I1_9PROT</name>
<dbReference type="EMBL" id="JAETWB010000006">
    <property type="protein sequence ID" value="MBL6079297.1"/>
    <property type="molecule type" value="Genomic_DNA"/>
</dbReference>
<proteinExistence type="predicted"/>
<evidence type="ECO:0000313" key="1">
    <source>
        <dbReference type="EMBL" id="MBL6079297.1"/>
    </source>
</evidence>